<dbReference type="RefSeq" id="WP_095606360.1">
    <property type="nucleotide sequence ID" value="NZ_NSKE01000005.1"/>
</dbReference>
<dbReference type="Gene3D" id="1.20.1290.30">
    <property type="match status" value="1"/>
</dbReference>
<proteinExistence type="predicted"/>
<organism evidence="1 2">
    <name type="scientific">Fodinibius salipaludis</name>
    <dbReference type="NCBI Taxonomy" id="2032627"/>
    <lineage>
        <taxon>Bacteria</taxon>
        <taxon>Pseudomonadati</taxon>
        <taxon>Balneolota</taxon>
        <taxon>Balneolia</taxon>
        <taxon>Balneolales</taxon>
        <taxon>Balneolaceae</taxon>
        <taxon>Fodinibius</taxon>
    </lineage>
</organism>
<keyword evidence="2" id="KW-1185">Reference proteome</keyword>
<evidence type="ECO:0000313" key="1">
    <source>
        <dbReference type="EMBL" id="PAU94229.1"/>
    </source>
</evidence>
<accession>A0A2A2GBK5</accession>
<protein>
    <submittedName>
        <fullName evidence="1">Uncharacterized protein</fullName>
    </submittedName>
</protein>
<reference evidence="1 2" key="1">
    <citation type="submission" date="2017-08" db="EMBL/GenBank/DDBJ databases">
        <title>Aliifodinibius alkalisoli sp. nov., isolated from saline alkaline soil.</title>
        <authorList>
            <person name="Liu D."/>
            <person name="Zhang G."/>
        </authorList>
    </citation>
    <scope>NUCLEOTIDE SEQUENCE [LARGE SCALE GENOMIC DNA]</scope>
    <source>
        <strain evidence="1 2">WN023</strain>
    </source>
</reference>
<comment type="caution">
    <text evidence="1">The sequence shown here is derived from an EMBL/GenBank/DDBJ whole genome shotgun (WGS) entry which is preliminary data.</text>
</comment>
<gene>
    <name evidence="1" type="ORF">CK503_08430</name>
</gene>
<name>A0A2A2GBK5_9BACT</name>
<dbReference type="OrthoDB" id="986850at2"/>
<dbReference type="AlphaFoldDB" id="A0A2A2GBK5"/>
<dbReference type="EMBL" id="NSKE01000005">
    <property type="protein sequence ID" value="PAU94229.1"/>
    <property type="molecule type" value="Genomic_DNA"/>
</dbReference>
<dbReference type="Proteomes" id="UP000218831">
    <property type="component" value="Unassembled WGS sequence"/>
</dbReference>
<evidence type="ECO:0000313" key="2">
    <source>
        <dbReference type="Proteomes" id="UP000218831"/>
    </source>
</evidence>
<sequence>MKRVYIDTQGPDYDAAKKVVQEAIKVSKVHGPRKIVFLTPTLGNTEWLEEIFSEKVTGNLRDGITTSGITFSRDSRKTFDEYNDDCLVVTYALSSDDIFELENINRIKGIFAIPWMKDGCLDWAEGMGALEINSGKRKVKKGLNCVVEKALDQLSNSVNKNGLHSSDKDQIKTFLRALNKHDYSLNENTIKAYLASNNWSTKSIDYFISHVEKLNSGSYFQGGSKTGLNKLVKKWKEECEDT</sequence>
<dbReference type="InterPro" id="IPR037210">
    <property type="entry name" value="YoaC-like_sf"/>
</dbReference>